<organism evidence="17 18">
    <name type="scientific">Mizuhopecten yessoensis</name>
    <name type="common">Japanese scallop</name>
    <name type="synonym">Patinopecten yessoensis</name>
    <dbReference type="NCBI Taxonomy" id="6573"/>
    <lineage>
        <taxon>Eukaryota</taxon>
        <taxon>Metazoa</taxon>
        <taxon>Spiralia</taxon>
        <taxon>Lophotrochozoa</taxon>
        <taxon>Mollusca</taxon>
        <taxon>Bivalvia</taxon>
        <taxon>Autobranchia</taxon>
        <taxon>Pteriomorphia</taxon>
        <taxon>Pectinida</taxon>
        <taxon>Pectinoidea</taxon>
        <taxon>Pectinidae</taxon>
        <taxon>Mizuhopecten</taxon>
    </lineage>
</organism>
<comment type="similarity">
    <text evidence="6">Belongs to the SMP-30/CGR1 family.</text>
</comment>
<dbReference type="GO" id="GO:0005509">
    <property type="term" value="F:calcium ion binding"/>
    <property type="evidence" value="ECO:0007669"/>
    <property type="project" value="InterPro"/>
</dbReference>
<evidence type="ECO:0000256" key="6">
    <source>
        <dbReference type="ARBA" id="ARBA00008853"/>
    </source>
</evidence>
<keyword evidence="15" id="KW-0862">Zinc</keyword>
<dbReference type="GO" id="GO:0004341">
    <property type="term" value="F:gluconolactonase activity"/>
    <property type="evidence" value="ECO:0007669"/>
    <property type="project" value="UniProtKB-EC"/>
</dbReference>
<evidence type="ECO:0000256" key="14">
    <source>
        <dbReference type="PIRSR" id="PIRSR605511-1"/>
    </source>
</evidence>
<evidence type="ECO:0000256" key="12">
    <source>
        <dbReference type="ARBA" id="ARBA00022837"/>
    </source>
</evidence>
<protein>
    <recommendedName>
        <fullName evidence="8">Regucalcin</fullName>
        <ecNumber evidence="7">3.1.1.17</ecNumber>
    </recommendedName>
    <alternativeName>
        <fullName evidence="13">Gluconolactonase</fullName>
    </alternativeName>
</protein>
<evidence type="ECO:0000256" key="10">
    <source>
        <dbReference type="ARBA" id="ARBA00022723"/>
    </source>
</evidence>
<evidence type="ECO:0000256" key="11">
    <source>
        <dbReference type="ARBA" id="ARBA00022801"/>
    </source>
</evidence>
<evidence type="ECO:0000256" key="3">
    <source>
        <dbReference type="ARBA" id="ARBA00001936"/>
    </source>
</evidence>
<dbReference type="EMBL" id="NEDP02000890">
    <property type="protein sequence ID" value="OWF54764.1"/>
    <property type="molecule type" value="Genomic_DNA"/>
</dbReference>
<comment type="cofactor">
    <cofactor evidence="4">
        <name>Mg(2+)</name>
        <dbReference type="ChEBI" id="CHEBI:18420"/>
    </cofactor>
</comment>
<dbReference type="PANTHER" id="PTHR10907">
    <property type="entry name" value="REGUCALCIN"/>
    <property type="match status" value="1"/>
</dbReference>
<feature type="binding site" evidence="15">
    <location>
        <position position="211"/>
    </location>
    <ligand>
        <name>a divalent metal cation</name>
        <dbReference type="ChEBI" id="CHEBI:60240"/>
    </ligand>
</feature>
<evidence type="ECO:0000256" key="4">
    <source>
        <dbReference type="ARBA" id="ARBA00001946"/>
    </source>
</evidence>
<comment type="caution">
    <text evidence="17">The sequence shown here is derived from an EMBL/GenBank/DDBJ whole genome shotgun (WGS) entry which is preliminary data.</text>
</comment>
<evidence type="ECO:0000256" key="8">
    <source>
        <dbReference type="ARBA" id="ARBA00016808"/>
    </source>
</evidence>
<dbReference type="Proteomes" id="UP000242188">
    <property type="component" value="Unassembled WGS sequence"/>
</dbReference>
<comment type="cofactor">
    <cofactor evidence="2">
        <name>Ca(2+)</name>
        <dbReference type="ChEBI" id="CHEBI:29108"/>
    </cofactor>
</comment>
<dbReference type="InterPro" id="IPR008367">
    <property type="entry name" value="Regucalcin"/>
</dbReference>
<dbReference type="PRINTS" id="PR01790">
    <property type="entry name" value="SMP30FAMILY"/>
</dbReference>
<evidence type="ECO:0000256" key="9">
    <source>
        <dbReference type="ARBA" id="ARBA00022490"/>
    </source>
</evidence>
<dbReference type="OrthoDB" id="423498at2759"/>
<evidence type="ECO:0000256" key="5">
    <source>
        <dbReference type="ARBA" id="ARBA00004496"/>
    </source>
</evidence>
<comment type="cofactor">
    <cofactor evidence="15">
        <name>Zn(2+)</name>
        <dbReference type="ChEBI" id="CHEBI:29105"/>
    </cofactor>
    <text evidence="15">Binds 1 divalent metal cation per subunit.</text>
</comment>
<comment type="catalytic activity">
    <reaction evidence="1">
        <text>D-glucono-1,5-lactone + H2O = D-gluconate + H(+)</text>
        <dbReference type="Rhea" id="RHEA:10440"/>
        <dbReference type="ChEBI" id="CHEBI:15377"/>
        <dbReference type="ChEBI" id="CHEBI:15378"/>
        <dbReference type="ChEBI" id="CHEBI:16217"/>
        <dbReference type="ChEBI" id="CHEBI:18391"/>
        <dbReference type="EC" id="3.1.1.17"/>
    </reaction>
</comment>
<accession>A0A210R1E2</accession>
<evidence type="ECO:0000259" key="16">
    <source>
        <dbReference type="Pfam" id="PF08450"/>
    </source>
</evidence>
<feature type="active site" description="Proton donor/acceptor" evidence="14">
    <location>
        <position position="211"/>
    </location>
</feature>
<sequence length="308" mass="33473">MSVSLVKPPLNAAVFGEGPHWEVATQSLLYVDMTDKAIHRWNAVTGIDEVVKLDIDGRPSLVIPSQSGGYVVTHGTTVSHLEWSSGTLTTLGTLDGVESEIKVTFNDGKCDSRGRLWAGTFPADVKDIMNITPNQGYLVSVARGSVQKQADKITLSNGMAWSADERTLYFIDSIPREILAFDFDVNTGKLSNRRVAVAFPPDSRETLGMPDGMTIDTDGKLWVACVMVGKVACFDPETGKMLRTIQFPVKGITSCCFGGENMDEMYVTSAFREQFGDETGGATPPGSVFRVTGLGVRGRPDYVYQDTH</sequence>
<dbReference type="GO" id="GO:0005737">
    <property type="term" value="C:cytoplasm"/>
    <property type="evidence" value="ECO:0007669"/>
    <property type="project" value="UniProtKB-SubCell"/>
</dbReference>
<gene>
    <name evidence="17" type="ORF">KP79_PYT18622</name>
</gene>
<comment type="subcellular location">
    <subcellularLocation>
        <location evidence="5">Cytoplasm</location>
    </subcellularLocation>
</comment>
<name>A0A210R1E2_MIZYE</name>
<dbReference type="AlphaFoldDB" id="A0A210R1E2"/>
<dbReference type="Gene3D" id="2.120.10.30">
    <property type="entry name" value="TolB, C-terminal domain"/>
    <property type="match status" value="1"/>
</dbReference>
<keyword evidence="18" id="KW-1185">Reference proteome</keyword>
<dbReference type="STRING" id="6573.A0A210R1E2"/>
<feature type="binding site" evidence="15">
    <location>
        <position position="157"/>
    </location>
    <ligand>
        <name>a divalent metal cation</name>
        <dbReference type="ChEBI" id="CHEBI:60240"/>
    </ligand>
</feature>
<feature type="domain" description="SMP-30/Gluconolactonase/LRE-like region" evidence="16">
    <location>
        <begin position="15"/>
        <end position="270"/>
    </location>
</feature>
<dbReference type="GO" id="GO:0030234">
    <property type="term" value="F:enzyme regulator activity"/>
    <property type="evidence" value="ECO:0007669"/>
    <property type="project" value="InterPro"/>
</dbReference>
<feature type="binding site" evidence="15">
    <location>
        <position position="124"/>
    </location>
    <ligand>
        <name>substrate</name>
    </ligand>
</feature>
<dbReference type="Pfam" id="PF08450">
    <property type="entry name" value="SGL"/>
    <property type="match status" value="1"/>
</dbReference>
<dbReference type="PANTHER" id="PTHR10907:SF47">
    <property type="entry name" value="REGUCALCIN"/>
    <property type="match status" value="1"/>
</dbReference>
<keyword evidence="9" id="KW-0963">Cytoplasm</keyword>
<dbReference type="InterPro" id="IPR013658">
    <property type="entry name" value="SGL"/>
</dbReference>
<dbReference type="SUPFAM" id="SSF63829">
    <property type="entry name" value="Calcium-dependent phosphotriesterase"/>
    <property type="match status" value="1"/>
</dbReference>
<evidence type="ECO:0000313" key="17">
    <source>
        <dbReference type="EMBL" id="OWF54764.1"/>
    </source>
</evidence>
<dbReference type="PRINTS" id="PR01791">
    <property type="entry name" value="REGUCALCIN"/>
</dbReference>
<proteinExistence type="inferred from homology"/>
<dbReference type="EC" id="3.1.1.17" evidence="7"/>
<dbReference type="InterPro" id="IPR011042">
    <property type="entry name" value="6-blade_b-propeller_TolB-like"/>
</dbReference>
<dbReference type="InterPro" id="IPR005511">
    <property type="entry name" value="SMP-30"/>
</dbReference>
<dbReference type="FunFam" id="2.120.10.30:FF:000027">
    <property type="entry name" value="Regucalcin homologue"/>
    <property type="match status" value="1"/>
</dbReference>
<dbReference type="GO" id="GO:0019853">
    <property type="term" value="P:L-ascorbic acid biosynthetic process"/>
    <property type="evidence" value="ECO:0007669"/>
    <property type="project" value="TreeGrafter"/>
</dbReference>
<evidence type="ECO:0000313" key="18">
    <source>
        <dbReference type="Proteomes" id="UP000242188"/>
    </source>
</evidence>
<keyword evidence="12" id="KW-0106">Calcium</keyword>
<evidence type="ECO:0000256" key="7">
    <source>
        <dbReference type="ARBA" id="ARBA00013227"/>
    </source>
</evidence>
<keyword evidence="10 15" id="KW-0479">Metal-binding</keyword>
<reference evidence="17 18" key="1">
    <citation type="journal article" date="2017" name="Nat. Ecol. Evol.">
        <title>Scallop genome provides insights into evolution of bilaterian karyotype and development.</title>
        <authorList>
            <person name="Wang S."/>
            <person name="Zhang J."/>
            <person name="Jiao W."/>
            <person name="Li J."/>
            <person name="Xun X."/>
            <person name="Sun Y."/>
            <person name="Guo X."/>
            <person name="Huan P."/>
            <person name="Dong B."/>
            <person name="Zhang L."/>
            <person name="Hu X."/>
            <person name="Sun X."/>
            <person name="Wang J."/>
            <person name="Zhao C."/>
            <person name="Wang Y."/>
            <person name="Wang D."/>
            <person name="Huang X."/>
            <person name="Wang R."/>
            <person name="Lv J."/>
            <person name="Li Y."/>
            <person name="Zhang Z."/>
            <person name="Liu B."/>
            <person name="Lu W."/>
            <person name="Hui Y."/>
            <person name="Liang J."/>
            <person name="Zhou Z."/>
            <person name="Hou R."/>
            <person name="Li X."/>
            <person name="Liu Y."/>
            <person name="Li H."/>
            <person name="Ning X."/>
            <person name="Lin Y."/>
            <person name="Zhao L."/>
            <person name="Xing Q."/>
            <person name="Dou J."/>
            <person name="Li Y."/>
            <person name="Mao J."/>
            <person name="Guo H."/>
            <person name="Dou H."/>
            <person name="Li T."/>
            <person name="Mu C."/>
            <person name="Jiang W."/>
            <person name="Fu Q."/>
            <person name="Fu X."/>
            <person name="Miao Y."/>
            <person name="Liu J."/>
            <person name="Yu Q."/>
            <person name="Li R."/>
            <person name="Liao H."/>
            <person name="Li X."/>
            <person name="Kong Y."/>
            <person name="Jiang Z."/>
            <person name="Chourrout D."/>
            <person name="Li R."/>
            <person name="Bao Z."/>
        </authorList>
    </citation>
    <scope>NUCLEOTIDE SEQUENCE [LARGE SCALE GENOMIC DNA]</scope>
    <source>
        <strain evidence="17 18">PY_sf001</strain>
    </source>
</reference>
<evidence type="ECO:0000256" key="13">
    <source>
        <dbReference type="ARBA" id="ARBA00032464"/>
    </source>
</evidence>
<comment type="cofactor">
    <cofactor evidence="3">
        <name>Mn(2+)</name>
        <dbReference type="ChEBI" id="CHEBI:29035"/>
    </cofactor>
</comment>
<keyword evidence="11" id="KW-0378">Hydrolase</keyword>
<feature type="binding site" evidence="15">
    <location>
        <position position="106"/>
    </location>
    <ligand>
        <name>substrate</name>
    </ligand>
</feature>
<feature type="binding site" evidence="15">
    <location>
        <position position="17"/>
    </location>
    <ligand>
        <name>a divalent metal cation</name>
        <dbReference type="ChEBI" id="CHEBI:60240"/>
    </ligand>
</feature>
<evidence type="ECO:0000256" key="15">
    <source>
        <dbReference type="PIRSR" id="PIRSR605511-2"/>
    </source>
</evidence>
<evidence type="ECO:0000256" key="2">
    <source>
        <dbReference type="ARBA" id="ARBA00001913"/>
    </source>
</evidence>
<evidence type="ECO:0000256" key="1">
    <source>
        <dbReference type="ARBA" id="ARBA00001589"/>
    </source>
</evidence>